<evidence type="ECO:0000256" key="2">
    <source>
        <dbReference type="ARBA" id="ARBA00023002"/>
    </source>
</evidence>
<dbReference type="SUPFAM" id="SSF56003">
    <property type="entry name" value="Molybdenum cofactor-binding domain"/>
    <property type="match status" value="1"/>
</dbReference>
<dbReference type="InterPro" id="IPR016208">
    <property type="entry name" value="Ald_Oxase/xanthine_DH-like"/>
</dbReference>
<organism evidence="4 5">
    <name type="scientific">Breoghania corrubedonensis</name>
    <dbReference type="NCBI Taxonomy" id="665038"/>
    <lineage>
        <taxon>Bacteria</taxon>
        <taxon>Pseudomonadati</taxon>
        <taxon>Pseudomonadota</taxon>
        <taxon>Alphaproteobacteria</taxon>
        <taxon>Hyphomicrobiales</taxon>
        <taxon>Stappiaceae</taxon>
        <taxon>Breoghania</taxon>
    </lineage>
</organism>
<dbReference type="PANTHER" id="PTHR11908:SF132">
    <property type="entry name" value="ALDEHYDE OXIDASE 1-RELATED"/>
    <property type="match status" value="1"/>
</dbReference>
<dbReference type="SMART" id="SM01008">
    <property type="entry name" value="Ald_Xan_dh_C"/>
    <property type="match status" value="1"/>
</dbReference>
<dbReference type="AlphaFoldDB" id="A0A2T5V4S8"/>
<name>A0A2T5V4S8_9HYPH</name>
<dbReference type="EMBL" id="QAYG01000009">
    <property type="protein sequence ID" value="PTW58730.1"/>
    <property type="molecule type" value="Genomic_DNA"/>
</dbReference>
<keyword evidence="2" id="KW-0560">Oxidoreductase</keyword>
<reference evidence="4 5" key="1">
    <citation type="submission" date="2018-04" db="EMBL/GenBank/DDBJ databases">
        <title>Genomic Encyclopedia of Archaeal and Bacterial Type Strains, Phase II (KMG-II): from individual species to whole genera.</title>
        <authorList>
            <person name="Goeker M."/>
        </authorList>
    </citation>
    <scope>NUCLEOTIDE SEQUENCE [LARGE SCALE GENOMIC DNA]</scope>
    <source>
        <strain evidence="4 5">DSM 23382</strain>
    </source>
</reference>
<dbReference type="Gene3D" id="3.90.1170.50">
    <property type="entry name" value="Aldehyde oxidase/xanthine dehydrogenase, a/b hammerhead"/>
    <property type="match status" value="1"/>
</dbReference>
<dbReference type="InterPro" id="IPR037165">
    <property type="entry name" value="AldOxase/xan_DH_Mopterin-bd_sf"/>
</dbReference>
<dbReference type="InterPro" id="IPR008274">
    <property type="entry name" value="AldOxase/xan_DH_MoCoBD1"/>
</dbReference>
<dbReference type="Proteomes" id="UP000244081">
    <property type="component" value="Unassembled WGS sequence"/>
</dbReference>
<feature type="domain" description="Aldehyde oxidase/xanthine dehydrogenase a/b hammerhead" evidence="3">
    <location>
        <begin position="25"/>
        <end position="143"/>
    </location>
</feature>
<accession>A0A2T5V4S8</accession>
<keyword evidence="1" id="KW-0500">Molybdenum</keyword>
<comment type="caution">
    <text evidence="4">The sequence shown here is derived from an EMBL/GenBank/DDBJ whole genome shotgun (WGS) entry which is preliminary data.</text>
</comment>
<dbReference type="RefSeq" id="WP_107991266.1">
    <property type="nucleotide sequence ID" value="NZ_QAYG01000009.1"/>
</dbReference>
<gene>
    <name evidence="4" type="ORF">C8N35_10932</name>
</gene>
<dbReference type="Pfam" id="PF20256">
    <property type="entry name" value="MoCoBD_2"/>
    <property type="match status" value="1"/>
</dbReference>
<dbReference type="Gene3D" id="3.30.365.10">
    <property type="entry name" value="Aldehyde oxidase/xanthine dehydrogenase, molybdopterin binding domain"/>
    <property type="match status" value="4"/>
</dbReference>
<proteinExistence type="predicted"/>
<dbReference type="PANTHER" id="PTHR11908">
    <property type="entry name" value="XANTHINE DEHYDROGENASE"/>
    <property type="match status" value="1"/>
</dbReference>
<dbReference type="GO" id="GO:0016491">
    <property type="term" value="F:oxidoreductase activity"/>
    <property type="evidence" value="ECO:0007669"/>
    <property type="project" value="UniProtKB-KW"/>
</dbReference>
<evidence type="ECO:0000259" key="3">
    <source>
        <dbReference type="SMART" id="SM01008"/>
    </source>
</evidence>
<evidence type="ECO:0000313" key="4">
    <source>
        <dbReference type="EMBL" id="PTW58730.1"/>
    </source>
</evidence>
<dbReference type="OrthoDB" id="9758509at2"/>
<evidence type="ECO:0000256" key="1">
    <source>
        <dbReference type="ARBA" id="ARBA00022505"/>
    </source>
</evidence>
<protein>
    <submittedName>
        <fullName evidence="4">Xanthine dehydrogenase molybdenum binding subunit apoprotein</fullName>
    </submittedName>
</protein>
<dbReference type="Pfam" id="PF01315">
    <property type="entry name" value="Ald_Xan_dh_C"/>
    <property type="match status" value="1"/>
</dbReference>
<evidence type="ECO:0000313" key="5">
    <source>
        <dbReference type="Proteomes" id="UP000244081"/>
    </source>
</evidence>
<dbReference type="SUPFAM" id="SSF54665">
    <property type="entry name" value="CO dehydrogenase molybdoprotein N-domain-like"/>
    <property type="match status" value="1"/>
</dbReference>
<keyword evidence="5" id="KW-1185">Reference proteome</keyword>
<dbReference type="InterPro" id="IPR046867">
    <property type="entry name" value="AldOxase/xan_DH_MoCoBD2"/>
</dbReference>
<dbReference type="Pfam" id="PF02738">
    <property type="entry name" value="MoCoBD_1"/>
    <property type="match status" value="1"/>
</dbReference>
<dbReference type="GO" id="GO:0005506">
    <property type="term" value="F:iron ion binding"/>
    <property type="evidence" value="ECO:0007669"/>
    <property type="project" value="InterPro"/>
</dbReference>
<sequence>MNQPVNVKFGIGAAVRRKEDPSLITGHGHYVDDSTPEGSLHGYMLRSAMPHARFTLSGLDDARSAPGVSLVLTAADVADLGLMPTKAVMPQVDGSQHAVPPREVLCSDTVRFVGDAIAFVVADSVDAAKSAAELIEVDYDPLEVVVETGKALDPGAPLVWPDTGTNQAFELGHGDKAKTEEAFARAAHVTSIDIVNNRLVSNYMETRGCIGEYDSETDRYTLTVGTQGVHGVRDIVAGDILKIDPARLHVMTPDVGGGFGTKMFVYREYPLCLVAAERLGRPVKWISERMEHFVACAQGRDNVTHAELAMDADGRFLGLKIDVVANMGAYLHQFGPYIPYVGTTMSTGLYDIDALHVRVRGVFTHTVPVDAYRGAGRPEAAYLIDRLVDKAAIEMGLATPEIRRLNFIASEKLPYTTATGRMYDTGEFSAHMDKAMEEAGWADFDARAEEARGRGKYRGIGMSTYIEACAFAGSEEVNMKLETSGRVTLLIGTQTNGQGHATAYSQVAAEILGLDLDGIDVVQGDSDRIATGGGTGGSRSIPIGLPSVDTASRTLVEKIKAIAADQLEAGAGDLELADGMVRVVGTDKAVSLAQIAASTSDPEGLMSQARIKQSEATYPNGTHICEVEIDPETGTTEIVRYTIVDDFGVTVNPLLLAGQIHGGVAQAIGQALMEDTVYDGEGQLVSASLLDYALPRAGDVPAFDFQTRNVPSTTNALGIKGAGEAGTIGGCGAVMNAVADALRRGAGVGHIDMPATPLRVWDAIRAARS</sequence>
<dbReference type="InterPro" id="IPR000674">
    <property type="entry name" value="Ald_Oxase/Xan_DH_a/b"/>
</dbReference>
<dbReference type="InterPro" id="IPR036856">
    <property type="entry name" value="Ald_Oxase/Xan_DH_a/b_sf"/>
</dbReference>